<dbReference type="KEGG" id="mzi:HWN40_13275"/>
<sequence length="192" mass="21202">MVNKLVLVSALIIMMLFVSGCTDGQNPDGGQENNVTDVGENTDIAEMSAEDLTTIDNLPEGYEYLGAPTLTVEEVQREYVNSSGITDASEGFYKADSVDLYIDVIELESPEMAEEFVSEYRSGFKELASGTRFTEESFNGHSAVRIKTYSTVGGEQVPRYTYIWSNDRFVFVVGGATEDYTMLRTHAEATGY</sequence>
<dbReference type="AlphaFoldDB" id="A0A7D5EI69"/>
<name>A0A7D5EI69_9EURY</name>
<gene>
    <name evidence="1" type="ORF">HWN40_13275</name>
</gene>
<organism evidence="1 2">
    <name type="scientific">Methanolobus zinderi</name>
    <dbReference type="NCBI Taxonomy" id="536044"/>
    <lineage>
        <taxon>Archaea</taxon>
        <taxon>Methanobacteriati</taxon>
        <taxon>Methanobacteriota</taxon>
        <taxon>Stenosarchaea group</taxon>
        <taxon>Methanomicrobia</taxon>
        <taxon>Methanosarcinales</taxon>
        <taxon>Methanosarcinaceae</taxon>
        <taxon>Methanolobus</taxon>
    </lineage>
</organism>
<proteinExistence type="predicted"/>
<dbReference type="PROSITE" id="PS51257">
    <property type="entry name" value="PROKAR_LIPOPROTEIN"/>
    <property type="match status" value="1"/>
</dbReference>
<dbReference type="GeneID" id="55822664"/>
<reference evidence="1 2" key="1">
    <citation type="submission" date="2020-06" db="EMBL/GenBank/DDBJ databases">
        <title>Methanolobus halotolerans sp. nov., isolated from a saline lake Tus in Siberia.</title>
        <authorList>
            <person name="Shen Y."/>
            <person name="Chen S.-C."/>
            <person name="Lai M.-C."/>
            <person name="Huang H.-H."/>
            <person name="Chiu H.-H."/>
            <person name="Tang S.-L."/>
            <person name="Rogozin D.Y."/>
            <person name="Degermendzhy A.G."/>
        </authorList>
    </citation>
    <scope>NUCLEOTIDE SEQUENCE [LARGE SCALE GENOMIC DNA]</scope>
    <source>
        <strain evidence="1 2">DSM 21339</strain>
    </source>
</reference>
<accession>A0A7D5EI69</accession>
<dbReference type="OrthoDB" id="148010at2157"/>
<evidence type="ECO:0000313" key="2">
    <source>
        <dbReference type="Proteomes" id="UP000509594"/>
    </source>
</evidence>
<dbReference type="Proteomes" id="UP000509594">
    <property type="component" value="Chromosome"/>
</dbReference>
<keyword evidence="2" id="KW-1185">Reference proteome</keyword>
<protein>
    <submittedName>
        <fullName evidence="1">Uncharacterized protein</fullName>
    </submittedName>
</protein>
<dbReference type="EMBL" id="CP058215">
    <property type="protein sequence ID" value="QLC51120.1"/>
    <property type="molecule type" value="Genomic_DNA"/>
</dbReference>
<evidence type="ECO:0000313" key="1">
    <source>
        <dbReference type="EMBL" id="QLC51120.1"/>
    </source>
</evidence>
<dbReference type="RefSeq" id="WP_176966175.1">
    <property type="nucleotide sequence ID" value="NZ_CP058215.1"/>
</dbReference>